<sequence length="74" mass="8189">MQYQLVQQGVEKNEYHFCIRNERLLVKNLSLCFVTGTKYADHTDHPSQSALRAVVSSGGGSTAQRVDNGRSCMG</sequence>
<dbReference type="EMBL" id="JACVVK020000415">
    <property type="protein sequence ID" value="KAK7475115.1"/>
    <property type="molecule type" value="Genomic_DNA"/>
</dbReference>
<name>A0ABD0JJK8_9CAEN</name>
<organism evidence="1 2">
    <name type="scientific">Batillaria attramentaria</name>
    <dbReference type="NCBI Taxonomy" id="370345"/>
    <lineage>
        <taxon>Eukaryota</taxon>
        <taxon>Metazoa</taxon>
        <taxon>Spiralia</taxon>
        <taxon>Lophotrochozoa</taxon>
        <taxon>Mollusca</taxon>
        <taxon>Gastropoda</taxon>
        <taxon>Caenogastropoda</taxon>
        <taxon>Sorbeoconcha</taxon>
        <taxon>Cerithioidea</taxon>
        <taxon>Batillariidae</taxon>
        <taxon>Batillaria</taxon>
    </lineage>
</organism>
<evidence type="ECO:0000313" key="1">
    <source>
        <dbReference type="EMBL" id="KAK7475115.1"/>
    </source>
</evidence>
<reference evidence="1 2" key="1">
    <citation type="journal article" date="2023" name="Sci. Data">
        <title>Genome assembly of the Korean intertidal mud-creeper Batillaria attramentaria.</title>
        <authorList>
            <person name="Patra A.K."/>
            <person name="Ho P.T."/>
            <person name="Jun S."/>
            <person name="Lee S.J."/>
            <person name="Kim Y."/>
            <person name="Won Y.J."/>
        </authorList>
    </citation>
    <scope>NUCLEOTIDE SEQUENCE [LARGE SCALE GENOMIC DNA]</scope>
    <source>
        <strain evidence="1">Wonlab-2016</strain>
    </source>
</reference>
<comment type="caution">
    <text evidence="1">The sequence shown here is derived from an EMBL/GenBank/DDBJ whole genome shotgun (WGS) entry which is preliminary data.</text>
</comment>
<gene>
    <name evidence="1" type="ORF">BaRGS_00033667</name>
</gene>
<keyword evidence="2" id="KW-1185">Reference proteome</keyword>
<accession>A0ABD0JJK8</accession>
<dbReference type="Proteomes" id="UP001519460">
    <property type="component" value="Unassembled WGS sequence"/>
</dbReference>
<protein>
    <submittedName>
        <fullName evidence="1">Uncharacterized protein</fullName>
    </submittedName>
</protein>
<evidence type="ECO:0000313" key="2">
    <source>
        <dbReference type="Proteomes" id="UP001519460"/>
    </source>
</evidence>
<dbReference type="AlphaFoldDB" id="A0ABD0JJK8"/>
<proteinExistence type="predicted"/>